<dbReference type="InParanoid" id="A0A6I9QQZ7"/>
<evidence type="ECO:0000256" key="1">
    <source>
        <dbReference type="ARBA" id="ARBA00023117"/>
    </source>
</evidence>
<keyword evidence="1" id="KW-0103">Bromodomain</keyword>
<feature type="region of interest" description="Disordered" evidence="2">
    <location>
        <begin position="126"/>
        <end position="225"/>
    </location>
</feature>
<dbReference type="PANTHER" id="PTHR37888:SF11">
    <property type="entry name" value="DNA-BINDING BROMODOMAIN-CONTAINING PROTEIN"/>
    <property type="match status" value="1"/>
</dbReference>
<feature type="domain" description="Bromo" evidence="3">
    <location>
        <begin position="112"/>
        <end position="425"/>
    </location>
</feature>
<accession>A0A6I9QQZ7</accession>
<dbReference type="CDD" id="cd00167">
    <property type="entry name" value="SANT"/>
    <property type="match status" value="1"/>
</dbReference>
<name>A0A6I9QQZ7_ELAGV</name>
<feature type="compositionally biased region" description="Basic residues" evidence="2">
    <location>
        <begin position="281"/>
        <end position="292"/>
    </location>
</feature>
<feature type="region of interest" description="Disordered" evidence="2">
    <location>
        <begin position="241"/>
        <end position="317"/>
    </location>
</feature>
<dbReference type="InterPro" id="IPR001005">
    <property type="entry name" value="SANT/Myb"/>
</dbReference>
<feature type="compositionally biased region" description="Polar residues" evidence="2">
    <location>
        <begin position="601"/>
        <end position="613"/>
    </location>
</feature>
<dbReference type="KEGG" id="egu:105039452"/>
<dbReference type="PANTHER" id="PTHR37888">
    <property type="entry name" value="DNA-BINDING BROMODOMAIN-CONTAINING PROTEIN"/>
    <property type="match status" value="1"/>
</dbReference>
<feature type="compositionally biased region" description="Polar residues" evidence="2">
    <location>
        <begin position="544"/>
        <end position="570"/>
    </location>
</feature>
<feature type="compositionally biased region" description="Basic and acidic residues" evidence="2">
    <location>
        <begin position="256"/>
        <end position="271"/>
    </location>
</feature>
<feature type="region of interest" description="Disordered" evidence="2">
    <location>
        <begin position="422"/>
        <end position="697"/>
    </location>
</feature>
<evidence type="ECO:0000313" key="4">
    <source>
        <dbReference type="Proteomes" id="UP000504607"/>
    </source>
</evidence>
<dbReference type="Proteomes" id="UP000504607">
    <property type="component" value="Chromosome 2"/>
</dbReference>
<dbReference type="OrthoDB" id="1742084at2759"/>
<dbReference type="RefSeq" id="XP_010913904.1">
    <property type="nucleotide sequence ID" value="XM_010915602.3"/>
</dbReference>
<feature type="compositionally biased region" description="Basic and acidic residues" evidence="2">
    <location>
        <begin position="181"/>
        <end position="193"/>
    </location>
</feature>
<keyword evidence="4" id="KW-1185">Reference proteome</keyword>
<dbReference type="InterPro" id="IPR001487">
    <property type="entry name" value="Bromodomain"/>
</dbReference>
<dbReference type="FunCoup" id="A0A6I9QQZ7">
    <property type="interactions" value="1431"/>
</dbReference>
<feature type="compositionally biased region" description="Basic and acidic residues" evidence="2">
    <location>
        <begin position="453"/>
        <end position="463"/>
    </location>
</feature>
<protein>
    <submittedName>
        <fullName evidence="5">Serine/arginine repetitive matrix protein 1 isoform X1</fullName>
    </submittedName>
</protein>
<dbReference type="SUPFAM" id="SSF47370">
    <property type="entry name" value="Bromodomain"/>
    <property type="match status" value="1"/>
</dbReference>
<feature type="compositionally biased region" description="Basic and acidic residues" evidence="2">
    <location>
        <begin position="126"/>
        <end position="152"/>
    </location>
</feature>
<reference evidence="5" key="1">
    <citation type="submission" date="2025-08" db="UniProtKB">
        <authorList>
            <consortium name="RefSeq"/>
        </authorList>
    </citation>
    <scope>IDENTIFICATION</scope>
</reference>
<organism evidence="4 5">
    <name type="scientific">Elaeis guineensis var. tenera</name>
    <name type="common">Oil palm</name>
    <dbReference type="NCBI Taxonomy" id="51953"/>
    <lineage>
        <taxon>Eukaryota</taxon>
        <taxon>Viridiplantae</taxon>
        <taxon>Streptophyta</taxon>
        <taxon>Embryophyta</taxon>
        <taxon>Tracheophyta</taxon>
        <taxon>Spermatophyta</taxon>
        <taxon>Magnoliopsida</taxon>
        <taxon>Liliopsida</taxon>
        <taxon>Arecaceae</taxon>
        <taxon>Arecoideae</taxon>
        <taxon>Cocoseae</taxon>
        <taxon>Elaeidinae</taxon>
        <taxon>Elaeis</taxon>
    </lineage>
</organism>
<dbReference type="AlphaFoldDB" id="A0A6I9QQZ7"/>
<sequence>MVRSGDPEATSEIWGTLEELLLACAVSRHGTRRWDSVAMEVRSRSPSAHHLLLTPEGCNERYRHLERRFSASDGKIGGGGGGPGLEIPWLEELRKLRVAELRREVQRHDVSILSLQLKVKKLQEEREQSLLEGDDGKRRPDLKEKEGRKNRESPGSTPGNIPGNRISGDSGRSCEESNSTDPKDVEEKPRVGLEEAEAAPGAETKSADQAMGGDVKSAGEASYNGSSDTIAKAAVVANTARPLPLGDSGESMAESKGGEPEAEREGAKETSDVQSSASLSRRQRRRRRRGGRTKGFSGCSSGGDEPEADAVSPGGERVAAESPPLITFVEFIRAHKFGSVFERRLESQKSVRYRSMIRRHVDLEMVRAELEGRGGRKAYTRAEVFRDLLLLCYNAIVFYPKSSPESIAAVHLRGLVTKEMAKTIRKPARPPKPEEPAPPAQPFPPPPVSKLQSDPDRASEPLEKQTPLVPLTACRKRSSLSGKAAAAAGWKEGKEENEKHRVDRKEREEDETLTTKRTKEGFSVSRPRGLRSNKTPGNGGNRVNGVSKSPNSISSPRIKSTAVENSTEATAKSAKKNGGGEAVSASKKKGAAEFLIRMKRSSPTSNGKLRNTLRSSASSGAGGGKGGEQQKKGGRGDGRKDRDSRRSSKRAAENSAPVKRSVGRPPKRAAAPPPPPPAKKAKDELGRTPPSRNRARR</sequence>
<dbReference type="Pfam" id="PF00439">
    <property type="entry name" value="Bromodomain"/>
    <property type="match status" value="1"/>
</dbReference>
<proteinExistence type="predicted"/>
<dbReference type="GeneID" id="105039452"/>
<dbReference type="SMART" id="SM00297">
    <property type="entry name" value="BROMO"/>
    <property type="match status" value="1"/>
</dbReference>
<evidence type="ECO:0000259" key="3">
    <source>
        <dbReference type="SMART" id="SM00297"/>
    </source>
</evidence>
<evidence type="ECO:0000256" key="2">
    <source>
        <dbReference type="SAM" id="MobiDB-lite"/>
    </source>
</evidence>
<evidence type="ECO:0000313" key="5">
    <source>
        <dbReference type="RefSeq" id="XP_010913904.1"/>
    </source>
</evidence>
<gene>
    <name evidence="5" type="primary">LOC105039452</name>
</gene>
<dbReference type="InterPro" id="IPR036427">
    <property type="entry name" value="Bromodomain-like_sf"/>
</dbReference>
<feature type="compositionally biased region" description="Basic and acidic residues" evidence="2">
    <location>
        <begin position="628"/>
        <end position="652"/>
    </location>
</feature>
<feature type="compositionally biased region" description="Basic and acidic residues" evidence="2">
    <location>
        <begin position="491"/>
        <end position="520"/>
    </location>
</feature>
<feature type="compositionally biased region" description="Pro residues" evidence="2">
    <location>
        <begin position="436"/>
        <end position="448"/>
    </location>
</feature>
<dbReference type="Gene3D" id="1.20.920.10">
    <property type="entry name" value="Bromodomain-like"/>
    <property type="match status" value="1"/>
</dbReference>